<proteinExistence type="predicted"/>
<feature type="transmembrane region" description="Helical" evidence="1">
    <location>
        <begin position="188"/>
        <end position="207"/>
    </location>
</feature>
<evidence type="ECO:0008006" key="4">
    <source>
        <dbReference type="Google" id="ProtNLM"/>
    </source>
</evidence>
<feature type="transmembrane region" description="Helical" evidence="1">
    <location>
        <begin position="118"/>
        <end position="141"/>
    </location>
</feature>
<evidence type="ECO:0000313" key="3">
    <source>
        <dbReference type="Proteomes" id="UP000199138"/>
    </source>
</evidence>
<keyword evidence="3" id="KW-1185">Reference proteome</keyword>
<keyword evidence="1" id="KW-1133">Transmembrane helix</keyword>
<feature type="transmembrane region" description="Helical" evidence="1">
    <location>
        <begin position="37"/>
        <end position="57"/>
    </location>
</feature>
<evidence type="ECO:0000313" key="2">
    <source>
        <dbReference type="EMBL" id="SFU27013.1"/>
    </source>
</evidence>
<feature type="transmembrane region" description="Helical" evidence="1">
    <location>
        <begin position="153"/>
        <end position="176"/>
    </location>
</feature>
<accession>A0A1I7ESW3</accession>
<keyword evidence="1" id="KW-0472">Membrane</keyword>
<dbReference type="Proteomes" id="UP000199138">
    <property type="component" value="Unassembled WGS sequence"/>
</dbReference>
<keyword evidence="1" id="KW-0812">Transmembrane</keyword>
<protein>
    <recommendedName>
        <fullName evidence="4">YhhN-like protein</fullName>
    </recommendedName>
</protein>
<evidence type="ECO:0000256" key="1">
    <source>
        <dbReference type="SAM" id="Phobius"/>
    </source>
</evidence>
<reference evidence="2 3" key="1">
    <citation type="submission" date="2016-10" db="EMBL/GenBank/DDBJ databases">
        <authorList>
            <person name="de Groot N.N."/>
        </authorList>
    </citation>
    <scope>NUCLEOTIDE SEQUENCE [LARGE SCALE GENOMIC DNA]</scope>
    <source>
        <strain evidence="2 3">CGMCC 1.12333</strain>
    </source>
</reference>
<feature type="transmembrane region" description="Helical" evidence="1">
    <location>
        <begin position="63"/>
        <end position="82"/>
    </location>
</feature>
<dbReference type="STRING" id="1224947.SAMN05216480_10138"/>
<sequence length="218" mass="25557">MEFTFSNILTIIPRILIILVCFLYTKSYRKNLIKKGDVYIFGYLLVVGLTEIVSTVFDQLGGNLFLIHPYLISVFVVLSLFFQSQFKGEKIKKLMSIACILIPIFLVIRFIIYPSMFWQFNTLEPLLCNGLVIIYLVVFLYKRIESNTTKYLYFAPSLLVYLVSSTLLFAVGEYLIEYHGRSTFVTLWSVNNVLYIIFLVIMIIEWYKHFRKPVQESL</sequence>
<feature type="transmembrane region" description="Helical" evidence="1">
    <location>
        <begin position="94"/>
        <end position="112"/>
    </location>
</feature>
<feature type="transmembrane region" description="Helical" evidence="1">
    <location>
        <begin position="6"/>
        <end position="25"/>
    </location>
</feature>
<organism evidence="2 3">
    <name type="scientific">Pustulibacterium marinum</name>
    <dbReference type="NCBI Taxonomy" id="1224947"/>
    <lineage>
        <taxon>Bacteria</taxon>
        <taxon>Pseudomonadati</taxon>
        <taxon>Bacteroidota</taxon>
        <taxon>Flavobacteriia</taxon>
        <taxon>Flavobacteriales</taxon>
        <taxon>Flavobacteriaceae</taxon>
        <taxon>Pustulibacterium</taxon>
    </lineage>
</organism>
<dbReference type="EMBL" id="FPBK01000001">
    <property type="protein sequence ID" value="SFU27013.1"/>
    <property type="molecule type" value="Genomic_DNA"/>
</dbReference>
<name>A0A1I7ESW3_9FLAO</name>
<gene>
    <name evidence="2" type="ORF">SAMN05216480_10138</name>
</gene>
<dbReference type="AlphaFoldDB" id="A0A1I7ESW3"/>